<keyword evidence="1" id="KW-1133">Transmembrane helix</keyword>
<keyword evidence="1" id="KW-0812">Transmembrane</keyword>
<comment type="caution">
    <text evidence="2">The sequence shown here is derived from an EMBL/GenBank/DDBJ whole genome shotgun (WGS) entry which is preliminary data.</text>
</comment>
<evidence type="ECO:0000313" key="3">
    <source>
        <dbReference type="Proteomes" id="UP000548423"/>
    </source>
</evidence>
<dbReference type="EMBL" id="JACCBX010000005">
    <property type="protein sequence ID" value="NYE05881.1"/>
    <property type="molecule type" value="Genomic_DNA"/>
</dbReference>
<feature type="transmembrane region" description="Helical" evidence="1">
    <location>
        <begin position="12"/>
        <end position="33"/>
    </location>
</feature>
<reference evidence="3" key="2">
    <citation type="submission" date="2020-08" db="EMBL/GenBank/DDBJ databases">
        <title>The Agave Microbiome: Exploring the role of microbial communities in plant adaptations to desert environments.</title>
        <authorList>
            <person name="Partida-Martinez L.P."/>
        </authorList>
    </citation>
    <scope>NUCLEOTIDE SEQUENCE [LARGE SCALE GENOMIC DNA]</scope>
    <source>
        <strain evidence="3">AT2.8</strain>
    </source>
</reference>
<sequence length="34" mass="3818">MDDDNNFAKGLSWGIGLSVPLWIALFGIIKLIIW</sequence>
<gene>
    <name evidence="2" type="ORF">F4694_002656</name>
</gene>
<proteinExistence type="predicted"/>
<dbReference type="AlphaFoldDB" id="A0A852TCF6"/>
<organism evidence="2 3">
    <name type="scientific">Neobacillus niacini</name>
    <dbReference type="NCBI Taxonomy" id="86668"/>
    <lineage>
        <taxon>Bacteria</taxon>
        <taxon>Bacillati</taxon>
        <taxon>Bacillota</taxon>
        <taxon>Bacilli</taxon>
        <taxon>Bacillales</taxon>
        <taxon>Bacillaceae</taxon>
        <taxon>Neobacillus</taxon>
    </lineage>
</organism>
<evidence type="ECO:0000313" key="2">
    <source>
        <dbReference type="EMBL" id="NYE05881.1"/>
    </source>
</evidence>
<protein>
    <submittedName>
        <fullName evidence="2">Uncharacterized protein</fullName>
    </submittedName>
</protein>
<keyword evidence="1" id="KW-0472">Membrane</keyword>
<accession>A0A852TCF6</accession>
<name>A0A852TCF6_9BACI</name>
<dbReference type="Proteomes" id="UP000548423">
    <property type="component" value="Unassembled WGS sequence"/>
</dbReference>
<evidence type="ECO:0000256" key="1">
    <source>
        <dbReference type="SAM" id="Phobius"/>
    </source>
</evidence>
<reference evidence="3" key="1">
    <citation type="submission" date="2020-07" db="EMBL/GenBank/DDBJ databases">
        <authorList>
            <person name="Partida-Martinez L."/>
            <person name="Huntemann M."/>
            <person name="Clum A."/>
            <person name="Wang J."/>
            <person name="Palaniappan K."/>
            <person name="Ritter S."/>
            <person name="Chen I.-M."/>
            <person name="Stamatis D."/>
            <person name="Reddy T."/>
            <person name="O'Malley R."/>
            <person name="Daum C."/>
            <person name="Shapiro N."/>
            <person name="Ivanova N."/>
            <person name="Kyrpides N."/>
            <person name="Woyke T."/>
        </authorList>
    </citation>
    <scope>NUCLEOTIDE SEQUENCE [LARGE SCALE GENOMIC DNA]</scope>
    <source>
        <strain evidence="3">AT2.8</strain>
    </source>
</reference>